<dbReference type="EMBL" id="JALBWM010000145">
    <property type="protein sequence ID" value="MCO1336516.1"/>
    <property type="molecule type" value="Genomic_DNA"/>
</dbReference>
<comment type="caution">
    <text evidence="2">The sequence shown here is derived from an EMBL/GenBank/DDBJ whole genome shotgun (WGS) entry which is preliminary data.</text>
</comment>
<feature type="coiled-coil region" evidence="1">
    <location>
        <begin position="48"/>
        <end position="75"/>
    </location>
</feature>
<sequence>MLVRFYDDRIDELPDDVAKFYLSRMGVEFIAEMTAQEINALISGSMTGSTLEEAIEEARREMVELSEEEDRLTDEALKRYAKEITIENIGMVKFNDMF</sequence>
<accession>A0A9X2EV57</accession>
<dbReference type="AlphaFoldDB" id="A0A9X2EV57"/>
<organism evidence="2 3">
    <name type="scientific">Microbulbifer okhotskensis</name>
    <dbReference type="NCBI Taxonomy" id="2926617"/>
    <lineage>
        <taxon>Bacteria</taxon>
        <taxon>Pseudomonadati</taxon>
        <taxon>Pseudomonadota</taxon>
        <taxon>Gammaproteobacteria</taxon>
        <taxon>Cellvibrionales</taxon>
        <taxon>Microbulbiferaceae</taxon>
        <taxon>Microbulbifer</taxon>
    </lineage>
</organism>
<keyword evidence="3" id="KW-1185">Reference proteome</keyword>
<keyword evidence="1" id="KW-0175">Coiled coil</keyword>
<gene>
    <name evidence="2" type="ORF">MO867_19470</name>
</gene>
<proteinExistence type="predicted"/>
<name>A0A9X2EV57_9GAMM</name>
<dbReference type="RefSeq" id="WP_252472210.1">
    <property type="nucleotide sequence ID" value="NZ_JALBWM010000145.1"/>
</dbReference>
<dbReference type="Proteomes" id="UP001139028">
    <property type="component" value="Unassembled WGS sequence"/>
</dbReference>
<evidence type="ECO:0000256" key="1">
    <source>
        <dbReference type="SAM" id="Coils"/>
    </source>
</evidence>
<protein>
    <submittedName>
        <fullName evidence="2">Uncharacterized protein</fullName>
    </submittedName>
</protein>
<evidence type="ECO:0000313" key="2">
    <source>
        <dbReference type="EMBL" id="MCO1336516.1"/>
    </source>
</evidence>
<evidence type="ECO:0000313" key="3">
    <source>
        <dbReference type="Proteomes" id="UP001139028"/>
    </source>
</evidence>
<reference evidence="2" key="1">
    <citation type="journal article" date="2022" name="Arch. Microbiol.">
        <title>Microbulbifer okhotskensis sp. nov., isolated from a deep bottom sediment of the Okhotsk Sea.</title>
        <authorList>
            <person name="Romanenko L."/>
            <person name="Kurilenko V."/>
            <person name="Otstavnykh N."/>
            <person name="Velansky P."/>
            <person name="Isaeva M."/>
            <person name="Mikhailov V."/>
        </authorList>
    </citation>
    <scope>NUCLEOTIDE SEQUENCE</scope>
    <source>
        <strain evidence="2">OS29</strain>
    </source>
</reference>